<accession>A0ACB9I7P9</accession>
<gene>
    <name evidence="1" type="ORF">L1987_31707</name>
</gene>
<dbReference type="EMBL" id="CM042027">
    <property type="protein sequence ID" value="KAI3803551.1"/>
    <property type="molecule type" value="Genomic_DNA"/>
</dbReference>
<protein>
    <submittedName>
        <fullName evidence="1">Uncharacterized protein</fullName>
    </submittedName>
</protein>
<comment type="caution">
    <text evidence="1">The sequence shown here is derived from an EMBL/GenBank/DDBJ whole genome shotgun (WGS) entry which is preliminary data.</text>
</comment>
<keyword evidence="2" id="KW-1185">Reference proteome</keyword>
<evidence type="ECO:0000313" key="1">
    <source>
        <dbReference type="EMBL" id="KAI3803551.1"/>
    </source>
</evidence>
<sequence>MTRVKGTTFWLRSLERDVDILVATPRRLTDMIERSKVSLEKIKYLALDEFGQRLDMGFETQIRKMWSV</sequence>
<reference evidence="1 2" key="2">
    <citation type="journal article" date="2022" name="Mol. Ecol. Resour.">
        <title>The genomes of chicory, endive, great burdock and yacon provide insights into Asteraceae paleo-polyploidization history and plant inulin production.</title>
        <authorList>
            <person name="Fan W."/>
            <person name="Wang S."/>
            <person name="Wang H."/>
            <person name="Wang A."/>
            <person name="Jiang F."/>
            <person name="Liu H."/>
            <person name="Zhao H."/>
            <person name="Xu D."/>
            <person name="Zhang Y."/>
        </authorList>
    </citation>
    <scope>NUCLEOTIDE SEQUENCE [LARGE SCALE GENOMIC DNA]</scope>
    <source>
        <strain evidence="2">cv. Yunnan</strain>
        <tissue evidence="1">Leaves</tissue>
    </source>
</reference>
<proteinExistence type="predicted"/>
<organism evidence="1 2">
    <name type="scientific">Smallanthus sonchifolius</name>
    <dbReference type="NCBI Taxonomy" id="185202"/>
    <lineage>
        <taxon>Eukaryota</taxon>
        <taxon>Viridiplantae</taxon>
        <taxon>Streptophyta</taxon>
        <taxon>Embryophyta</taxon>
        <taxon>Tracheophyta</taxon>
        <taxon>Spermatophyta</taxon>
        <taxon>Magnoliopsida</taxon>
        <taxon>eudicotyledons</taxon>
        <taxon>Gunneridae</taxon>
        <taxon>Pentapetalae</taxon>
        <taxon>asterids</taxon>
        <taxon>campanulids</taxon>
        <taxon>Asterales</taxon>
        <taxon>Asteraceae</taxon>
        <taxon>Asteroideae</taxon>
        <taxon>Heliantheae alliance</taxon>
        <taxon>Millerieae</taxon>
        <taxon>Smallanthus</taxon>
    </lineage>
</organism>
<evidence type="ECO:0000313" key="2">
    <source>
        <dbReference type="Proteomes" id="UP001056120"/>
    </source>
</evidence>
<name>A0ACB9I7P9_9ASTR</name>
<reference evidence="2" key="1">
    <citation type="journal article" date="2022" name="Mol. Ecol. Resour.">
        <title>The genomes of chicory, endive, great burdock and yacon provide insights into Asteraceae palaeo-polyploidization history and plant inulin production.</title>
        <authorList>
            <person name="Fan W."/>
            <person name="Wang S."/>
            <person name="Wang H."/>
            <person name="Wang A."/>
            <person name="Jiang F."/>
            <person name="Liu H."/>
            <person name="Zhao H."/>
            <person name="Xu D."/>
            <person name="Zhang Y."/>
        </authorList>
    </citation>
    <scope>NUCLEOTIDE SEQUENCE [LARGE SCALE GENOMIC DNA]</scope>
    <source>
        <strain evidence="2">cv. Yunnan</strain>
    </source>
</reference>
<dbReference type="Proteomes" id="UP001056120">
    <property type="component" value="Linkage Group LG10"/>
</dbReference>